<evidence type="ECO:0000256" key="17">
    <source>
        <dbReference type="SAM" id="Phobius"/>
    </source>
</evidence>
<comment type="similarity">
    <text evidence="3 16">Belongs to the CDP-alcohol phosphatidyltransferase class-I family.</text>
</comment>
<dbReference type="EMBL" id="LNYV01000015">
    <property type="protein sequence ID" value="KTD58016.1"/>
    <property type="molecule type" value="Genomic_DNA"/>
</dbReference>
<evidence type="ECO:0000256" key="16">
    <source>
        <dbReference type="RuleBase" id="RU003750"/>
    </source>
</evidence>
<keyword evidence="10" id="KW-0443">Lipid metabolism</keyword>
<evidence type="ECO:0000256" key="14">
    <source>
        <dbReference type="ARBA" id="ARBA00048586"/>
    </source>
</evidence>
<accession>A0A0W0YMA5</accession>
<dbReference type="InterPro" id="IPR043130">
    <property type="entry name" value="CDP-OH_PTrfase_TM_dom"/>
</dbReference>
<dbReference type="NCBIfam" id="TIGR00560">
    <property type="entry name" value="pgsA"/>
    <property type="match status" value="1"/>
</dbReference>
<comment type="catalytic activity">
    <reaction evidence="14">
        <text>a CDP-1,2-diacyl-sn-glycerol + sn-glycerol 3-phosphate = a 1,2-diacyl-sn-glycero-3-phospho-(1'-sn-glycero-3'-phosphate) + CMP + H(+)</text>
        <dbReference type="Rhea" id="RHEA:12593"/>
        <dbReference type="ChEBI" id="CHEBI:15378"/>
        <dbReference type="ChEBI" id="CHEBI:57597"/>
        <dbReference type="ChEBI" id="CHEBI:58332"/>
        <dbReference type="ChEBI" id="CHEBI:60110"/>
        <dbReference type="ChEBI" id="CHEBI:60377"/>
        <dbReference type="EC" id="2.7.8.5"/>
    </reaction>
</comment>
<organism evidence="18 19">
    <name type="scientific">Legionella sainthelensi</name>
    <dbReference type="NCBI Taxonomy" id="28087"/>
    <lineage>
        <taxon>Bacteria</taxon>
        <taxon>Pseudomonadati</taxon>
        <taxon>Pseudomonadota</taxon>
        <taxon>Gammaproteobacteria</taxon>
        <taxon>Legionellales</taxon>
        <taxon>Legionellaceae</taxon>
        <taxon>Legionella</taxon>
    </lineage>
</organism>
<dbReference type="GO" id="GO:0046474">
    <property type="term" value="P:glycerophospholipid biosynthetic process"/>
    <property type="evidence" value="ECO:0007669"/>
    <property type="project" value="TreeGrafter"/>
</dbReference>
<dbReference type="InterPro" id="IPR048254">
    <property type="entry name" value="CDP_ALCOHOL_P_TRANSF_CS"/>
</dbReference>
<feature type="transmembrane region" description="Helical" evidence="17">
    <location>
        <begin position="168"/>
        <end position="191"/>
    </location>
</feature>
<dbReference type="PATRIC" id="fig|28087.4.peg.1650"/>
<dbReference type="InterPro" id="IPR004570">
    <property type="entry name" value="Phosphatidylglycerol_P_synth"/>
</dbReference>
<evidence type="ECO:0000256" key="1">
    <source>
        <dbReference type="ARBA" id="ARBA00004141"/>
    </source>
</evidence>
<evidence type="ECO:0000256" key="6">
    <source>
        <dbReference type="ARBA" id="ARBA00022516"/>
    </source>
</evidence>
<evidence type="ECO:0000256" key="7">
    <source>
        <dbReference type="ARBA" id="ARBA00022679"/>
    </source>
</evidence>
<dbReference type="AlphaFoldDB" id="A0A0W0YMA5"/>
<comment type="pathway">
    <text evidence="2">Phospholipid metabolism; phosphatidylglycerol biosynthesis; phosphatidylglycerol from CDP-diacylglycerol: step 1/2.</text>
</comment>
<evidence type="ECO:0000256" key="8">
    <source>
        <dbReference type="ARBA" id="ARBA00022692"/>
    </source>
</evidence>
<evidence type="ECO:0000256" key="11">
    <source>
        <dbReference type="ARBA" id="ARBA00023136"/>
    </source>
</evidence>
<dbReference type="InterPro" id="IPR050324">
    <property type="entry name" value="CDP-alcohol_PTase-I"/>
</dbReference>
<evidence type="ECO:0000256" key="2">
    <source>
        <dbReference type="ARBA" id="ARBA00005042"/>
    </source>
</evidence>
<evidence type="ECO:0000256" key="12">
    <source>
        <dbReference type="ARBA" id="ARBA00023209"/>
    </source>
</evidence>
<dbReference type="GO" id="GO:0016020">
    <property type="term" value="C:membrane"/>
    <property type="evidence" value="ECO:0007669"/>
    <property type="project" value="UniProtKB-SubCell"/>
</dbReference>
<dbReference type="eggNOG" id="COG0558">
    <property type="taxonomic scope" value="Bacteria"/>
</dbReference>
<dbReference type="Pfam" id="PF01066">
    <property type="entry name" value="CDP-OH_P_transf"/>
    <property type="match status" value="1"/>
</dbReference>
<dbReference type="PANTHER" id="PTHR14269">
    <property type="entry name" value="CDP-DIACYLGLYCEROL--GLYCEROL-3-PHOSPHATE 3-PHOSPHATIDYLTRANSFERASE-RELATED"/>
    <property type="match status" value="1"/>
</dbReference>
<dbReference type="STRING" id="28087.Lsai_1538"/>
<evidence type="ECO:0000256" key="3">
    <source>
        <dbReference type="ARBA" id="ARBA00010441"/>
    </source>
</evidence>
<comment type="caution">
    <text evidence="18">The sequence shown here is derived from an EMBL/GenBank/DDBJ whole genome shotgun (WGS) entry which is preliminary data.</text>
</comment>
<proteinExistence type="inferred from homology"/>
<keyword evidence="6" id="KW-0444">Lipid biosynthesis</keyword>
<dbReference type="EC" id="2.7.8.5" evidence="4 15"/>
<dbReference type="PANTHER" id="PTHR14269:SF62">
    <property type="entry name" value="CDP-DIACYLGLYCEROL--GLYCEROL-3-PHOSPHATE 3-PHOSPHATIDYLTRANSFERASE 1, CHLOROPLASTIC"/>
    <property type="match status" value="1"/>
</dbReference>
<name>A0A0W0YMA5_9GAMM</name>
<evidence type="ECO:0000256" key="4">
    <source>
        <dbReference type="ARBA" id="ARBA00013170"/>
    </source>
</evidence>
<feature type="transmembrane region" description="Helical" evidence="17">
    <location>
        <begin position="103"/>
        <end position="123"/>
    </location>
</feature>
<dbReference type="PROSITE" id="PS00379">
    <property type="entry name" value="CDP_ALCOHOL_P_TRANSF"/>
    <property type="match status" value="1"/>
</dbReference>
<keyword evidence="7 16" id="KW-0808">Transferase</keyword>
<feature type="transmembrane region" description="Helical" evidence="17">
    <location>
        <begin position="144"/>
        <end position="162"/>
    </location>
</feature>
<reference evidence="18 19" key="1">
    <citation type="submission" date="2015-11" db="EMBL/GenBank/DDBJ databases">
        <title>Genomic analysis of 38 Legionella species identifies large and diverse effector repertoires.</title>
        <authorList>
            <person name="Burstein D."/>
            <person name="Amaro F."/>
            <person name="Zusman T."/>
            <person name="Lifshitz Z."/>
            <person name="Cohen O."/>
            <person name="Gilbert J.A."/>
            <person name="Pupko T."/>
            <person name="Shuman H.A."/>
            <person name="Segal G."/>
        </authorList>
    </citation>
    <scope>NUCLEOTIDE SEQUENCE [LARGE SCALE GENOMIC DNA]</scope>
    <source>
        <strain evidence="18 19">Mt.St.Helens-4</strain>
    </source>
</reference>
<keyword evidence="8 17" id="KW-0812">Transmembrane</keyword>
<feature type="transmembrane region" description="Helical" evidence="17">
    <location>
        <begin position="20"/>
        <end position="41"/>
    </location>
</feature>
<keyword evidence="13" id="KW-1208">Phospholipid metabolism</keyword>
<comment type="subcellular location">
    <subcellularLocation>
        <location evidence="1">Membrane</location>
        <topology evidence="1">Multi-pass membrane protein</topology>
    </subcellularLocation>
</comment>
<dbReference type="PIRSF" id="PIRSF000847">
    <property type="entry name" value="Phos_ph_gly_syn"/>
    <property type="match status" value="1"/>
</dbReference>
<evidence type="ECO:0000256" key="5">
    <source>
        <dbReference type="ARBA" id="ARBA00014944"/>
    </source>
</evidence>
<dbReference type="Proteomes" id="UP000054621">
    <property type="component" value="Unassembled WGS sequence"/>
</dbReference>
<evidence type="ECO:0000313" key="19">
    <source>
        <dbReference type="Proteomes" id="UP000054621"/>
    </source>
</evidence>
<sequence>MLYLVICKREYQALSTLTSLPNLLTLLRIVLIPVLVFVFYLPFKFAYTLAASIFALASFTDWLDGYLARRLQMMSPFGAFLDPVADKLLVSTSLLLLVGANSIHYITIPAVVIVGREIVISALREWMAEIGRRASVTVGYVGKIKTFLQMVALFLLLAFNSLDTWGGIFGFVLLYVAAILTIWSMIIYLAIAWPELTKKN</sequence>
<dbReference type="GO" id="GO:0008444">
    <property type="term" value="F:CDP-diacylglycerol-glycerol-3-phosphate 3-phosphatidyltransferase activity"/>
    <property type="evidence" value="ECO:0007669"/>
    <property type="project" value="UniProtKB-UniRule"/>
</dbReference>
<evidence type="ECO:0000256" key="15">
    <source>
        <dbReference type="NCBIfam" id="TIGR00560"/>
    </source>
</evidence>
<evidence type="ECO:0000256" key="10">
    <source>
        <dbReference type="ARBA" id="ARBA00023098"/>
    </source>
</evidence>
<dbReference type="Gene3D" id="1.20.120.1760">
    <property type="match status" value="1"/>
</dbReference>
<keyword evidence="12" id="KW-0594">Phospholipid biosynthesis</keyword>
<keyword evidence="9 17" id="KW-1133">Transmembrane helix</keyword>
<keyword evidence="11 17" id="KW-0472">Membrane</keyword>
<gene>
    <name evidence="18" type="primary">pgsA</name>
    <name evidence="18" type="ORF">Lsai_1538</name>
</gene>
<protein>
    <recommendedName>
        <fullName evidence="5 15">CDP-diacylglycerol--glycerol-3-phosphate 3-phosphatidyltransferase</fullName>
        <ecNumber evidence="4 15">2.7.8.5</ecNumber>
    </recommendedName>
</protein>
<evidence type="ECO:0000313" key="18">
    <source>
        <dbReference type="EMBL" id="KTD58016.1"/>
    </source>
</evidence>
<dbReference type="InterPro" id="IPR000462">
    <property type="entry name" value="CDP-OH_P_trans"/>
</dbReference>
<evidence type="ECO:0000256" key="9">
    <source>
        <dbReference type="ARBA" id="ARBA00022989"/>
    </source>
</evidence>
<evidence type="ECO:0000256" key="13">
    <source>
        <dbReference type="ARBA" id="ARBA00023264"/>
    </source>
</evidence>